<dbReference type="EMBL" id="JANJYI010000009">
    <property type="protein sequence ID" value="KAK2635837.1"/>
    <property type="molecule type" value="Genomic_DNA"/>
</dbReference>
<protein>
    <recommendedName>
        <fullName evidence="2">RNase H type-1 domain-containing protein</fullName>
    </recommendedName>
</protein>
<dbReference type="PANTHER" id="PTHR47723">
    <property type="entry name" value="OS05G0353850 PROTEIN"/>
    <property type="match status" value="1"/>
</dbReference>
<dbReference type="InterPro" id="IPR044730">
    <property type="entry name" value="RNase_H-like_dom_plant"/>
</dbReference>
<dbReference type="Proteomes" id="UP001280121">
    <property type="component" value="Unassembled WGS sequence"/>
</dbReference>
<accession>A0AAD9WMQ4</accession>
<dbReference type="InterPro" id="IPR002156">
    <property type="entry name" value="RNaseH_domain"/>
</dbReference>
<dbReference type="PANTHER" id="PTHR47723:SF19">
    <property type="entry name" value="POLYNUCLEOTIDYL TRANSFERASE, RIBONUCLEASE H-LIKE SUPERFAMILY PROTEIN"/>
    <property type="match status" value="1"/>
</dbReference>
<dbReference type="CDD" id="cd06222">
    <property type="entry name" value="RNase_H_like"/>
    <property type="match status" value="1"/>
</dbReference>
<proteinExistence type="predicted"/>
<keyword evidence="1" id="KW-1133">Transmembrane helix</keyword>
<keyword evidence="1" id="KW-0472">Membrane</keyword>
<dbReference type="InterPro" id="IPR053151">
    <property type="entry name" value="RNase_H-like"/>
</dbReference>
<dbReference type="SUPFAM" id="SSF53098">
    <property type="entry name" value="Ribonuclease H-like"/>
    <property type="match status" value="1"/>
</dbReference>
<evidence type="ECO:0000259" key="2">
    <source>
        <dbReference type="Pfam" id="PF13456"/>
    </source>
</evidence>
<dbReference type="GO" id="GO:0003676">
    <property type="term" value="F:nucleic acid binding"/>
    <property type="evidence" value="ECO:0007669"/>
    <property type="project" value="InterPro"/>
</dbReference>
<evidence type="ECO:0000313" key="4">
    <source>
        <dbReference type="Proteomes" id="UP001280121"/>
    </source>
</evidence>
<dbReference type="Pfam" id="PF13456">
    <property type="entry name" value="RVT_3"/>
    <property type="match status" value="1"/>
</dbReference>
<dbReference type="GO" id="GO:0004523">
    <property type="term" value="F:RNA-DNA hybrid ribonuclease activity"/>
    <property type="evidence" value="ECO:0007669"/>
    <property type="project" value="InterPro"/>
</dbReference>
<name>A0AAD9WMQ4_9ROSI</name>
<evidence type="ECO:0000313" key="3">
    <source>
        <dbReference type="EMBL" id="KAK2635837.1"/>
    </source>
</evidence>
<evidence type="ECO:0000256" key="1">
    <source>
        <dbReference type="SAM" id="Phobius"/>
    </source>
</evidence>
<dbReference type="AlphaFoldDB" id="A0AAD9WMQ4"/>
<reference evidence="3" key="1">
    <citation type="journal article" date="2023" name="Plant J.">
        <title>Genome sequences and population genomics provide insights into the demographic history, inbreeding, and mutation load of two 'living fossil' tree species of Dipteronia.</title>
        <authorList>
            <person name="Feng Y."/>
            <person name="Comes H.P."/>
            <person name="Chen J."/>
            <person name="Zhu S."/>
            <person name="Lu R."/>
            <person name="Zhang X."/>
            <person name="Li P."/>
            <person name="Qiu J."/>
            <person name="Olsen K.M."/>
            <person name="Qiu Y."/>
        </authorList>
    </citation>
    <scope>NUCLEOTIDE SEQUENCE</scope>
    <source>
        <strain evidence="3">KIB01</strain>
    </source>
</reference>
<dbReference type="Gene3D" id="3.30.420.10">
    <property type="entry name" value="Ribonuclease H-like superfamily/Ribonuclease H"/>
    <property type="match status" value="1"/>
</dbReference>
<comment type="caution">
    <text evidence="3">The sequence shown here is derived from an EMBL/GenBank/DDBJ whole genome shotgun (WGS) entry which is preliminary data.</text>
</comment>
<keyword evidence="1" id="KW-0812">Transmembrane</keyword>
<organism evidence="3 4">
    <name type="scientific">Dipteronia dyeriana</name>
    <dbReference type="NCBI Taxonomy" id="168575"/>
    <lineage>
        <taxon>Eukaryota</taxon>
        <taxon>Viridiplantae</taxon>
        <taxon>Streptophyta</taxon>
        <taxon>Embryophyta</taxon>
        <taxon>Tracheophyta</taxon>
        <taxon>Spermatophyta</taxon>
        <taxon>Magnoliopsida</taxon>
        <taxon>eudicotyledons</taxon>
        <taxon>Gunneridae</taxon>
        <taxon>Pentapetalae</taxon>
        <taxon>rosids</taxon>
        <taxon>malvids</taxon>
        <taxon>Sapindales</taxon>
        <taxon>Sapindaceae</taxon>
        <taxon>Hippocastanoideae</taxon>
        <taxon>Acereae</taxon>
        <taxon>Dipteronia</taxon>
    </lineage>
</organism>
<gene>
    <name evidence="3" type="ORF">Ddye_030629</name>
</gene>
<feature type="domain" description="RNase H type-1" evidence="2">
    <location>
        <begin position="22"/>
        <end position="77"/>
    </location>
</feature>
<dbReference type="InterPro" id="IPR036397">
    <property type="entry name" value="RNaseH_sf"/>
</dbReference>
<feature type="transmembrane region" description="Helical" evidence="1">
    <location>
        <begin position="84"/>
        <end position="104"/>
    </location>
</feature>
<dbReference type="InterPro" id="IPR012337">
    <property type="entry name" value="RNaseH-like_sf"/>
</dbReference>
<keyword evidence="4" id="KW-1185">Reference proteome</keyword>
<sequence length="122" mass="13085">MITKKKIILDWNPPAEEHFKFNVDGSVLGKLGPAGAGGVLRDFNEKILCLFSCNLGCLDSNAAEIWAIKVALGLCISNVNLRGLFGLLLSWGYVLLFGFQSSFFSGSGSGFFFDSVSVCPAV</sequence>